<dbReference type="Pfam" id="PF13723">
    <property type="entry name" value="Ketoacyl-synt_2"/>
    <property type="match status" value="1"/>
</dbReference>
<dbReference type="Proteomes" id="UP000578697">
    <property type="component" value="Unassembled WGS sequence"/>
</dbReference>
<feature type="domain" description="Beta-ketoacyl synthase-like N-terminal" evidence="1">
    <location>
        <begin position="17"/>
        <end position="176"/>
    </location>
</feature>
<dbReference type="EMBL" id="JACHFR010000001">
    <property type="protein sequence ID" value="MBB5217767.1"/>
    <property type="molecule type" value="Genomic_DNA"/>
</dbReference>
<dbReference type="KEGG" id="trc:DYE49_08550"/>
<reference evidence="3 5" key="1">
    <citation type="submission" date="2018-08" db="EMBL/GenBank/DDBJ databases">
        <title>The first complete genome of Treponema rectale (CHPAT), a commensal spirochete of the bovine rectum.</title>
        <authorList>
            <person name="Staton G.J."/>
            <person name="Clegg S.R."/>
            <person name="Carter S.D."/>
            <person name="Radford A.D."/>
            <person name="Darby A."/>
            <person name="Hall N."/>
            <person name="Birtles R.J."/>
            <person name="Evans N.J."/>
        </authorList>
    </citation>
    <scope>NUCLEOTIDE SEQUENCE [LARGE SCALE GENOMIC DNA]</scope>
    <source>
        <strain evidence="3 5">CHPA</strain>
    </source>
</reference>
<protein>
    <recommendedName>
        <fullName evidence="1">Beta-ketoacyl synthase-like N-terminal domain-containing protein</fullName>
    </recommendedName>
</protein>
<proteinExistence type="predicted"/>
<organism evidence="2 4">
    <name type="scientific">Treponema rectale</name>
    <dbReference type="NCBI Taxonomy" id="744512"/>
    <lineage>
        <taxon>Bacteria</taxon>
        <taxon>Pseudomonadati</taxon>
        <taxon>Spirochaetota</taxon>
        <taxon>Spirochaetia</taxon>
        <taxon>Spirochaetales</taxon>
        <taxon>Treponemataceae</taxon>
        <taxon>Treponema</taxon>
    </lineage>
</organism>
<accession>A0A840S7Y0</accession>
<dbReference type="Proteomes" id="UP000593591">
    <property type="component" value="Chromosome"/>
</dbReference>
<gene>
    <name evidence="3" type="ORF">DYE49_08550</name>
    <name evidence="2" type="ORF">HNP77_000111</name>
</gene>
<evidence type="ECO:0000313" key="3">
    <source>
        <dbReference type="EMBL" id="QOS40506.1"/>
    </source>
</evidence>
<dbReference type="RefSeq" id="WP_184651215.1">
    <property type="nucleotide sequence ID" value="NZ_JACHFR010000001.1"/>
</dbReference>
<dbReference type="EMBL" id="CP031517">
    <property type="protein sequence ID" value="QOS40506.1"/>
    <property type="molecule type" value="Genomic_DNA"/>
</dbReference>
<name>A0A840S7Y0_9SPIR</name>
<dbReference type="AlphaFoldDB" id="A0A840S7Y0"/>
<evidence type="ECO:0000313" key="4">
    <source>
        <dbReference type="Proteomes" id="UP000578697"/>
    </source>
</evidence>
<reference evidence="2 4" key="2">
    <citation type="submission" date="2020-08" db="EMBL/GenBank/DDBJ databases">
        <title>Genomic Encyclopedia of Type Strains, Phase IV (KMG-IV): sequencing the most valuable type-strain genomes for metagenomic binning, comparative biology and taxonomic classification.</title>
        <authorList>
            <person name="Goeker M."/>
        </authorList>
    </citation>
    <scope>NUCLEOTIDE SEQUENCE [LARGE SCALE GENOMIC DNA]</scope>
    <source>
        <strain evidence="2 4">DSM 103679</strain>
    </source>
</reference>
<evidence type="ECO:0000259" key="1">
    <source>
        <dbReference type="Pfam" id="PF13723"/>
    </source>
</evidence>
<sequence length="200" mass="22524">MILYFSKPEFYIPDPSQPESSPKLEFTTPLFRRRLSQLTKMIVQVVHDVTETTGIKNAKQVFISKRGDIGREFSINEQLINDEEILPAGFSLSVFNTPIAQATLACSLKSGYSVIFPSKGNLYQALQAALAPVICKDEKEMLIAYGDEYIQEEYGSLRPEDNRAMAFAVIASSEKKEGWKPLELKELKALSPEEILEKLK</sequence>
<dbReference type="InterPro" id="IPR014030">
    <property type="entry name" value="Ketoacyl_synth_N"/>
</dbReference>
<keyword evidence="4" id="KW-1185">Reference proteome</keyword>
<evidence type="ECO:0000313" key="2">
    <source>
        <dbReference type="EMBL" id="MBB5217767.1"/>
    </source>
</evidence>
<evidence type="ECO:0000313" key="5">
    <source>
        <dbReference type="Proteomes" id="UP000593591"/>
    </source>
</evidence>